<accession>A0AAD7W3Q3</accession>
<gene>
    <name evidence="2" type="ORF">AAFF_G00231600</name>
</gene>
<dbReference type="Proteomes" id="UP001221898">
    <property type="component" value="Unassembled WGS sequence"/>
</dbReference>
<protein>
    <submittedName>
        <fullName evidence="2">Uncharacterized protein</fullName>
    </submittedName>
</protein>
<feature type="region of interest" description="Disordered" evidence="1">
    <location>
        <begin position="48"/>
        <end position="77"/>
    </location>
</feature>
<evidence type="ECO:0000313" key="2">
    <source>
        <dbReference type="EMBL" id="KAJ8379069.1"/>
    </source>
</evidence>
<proteinExistence type="predicted"/>
<name>A0AAD7W3Q3_9TELE</name>
<dbReference type="EMBL" id="JAINUG010000302">
    <property type="protein sequence ID" value="KAJ8379069.1"/>
    <property type="molecule type" value="Genomic_DNA"/>
</dbReference>
<evidence type="ECO:0000313" key="3">
    <source>
        <dbReference type="Proteomes" id="UP001221898"/>
    </source>
</evidence>
<feature type="compositionally biased region" description="Polar residues" evidence="1">
    <location>
        <begin position="94"/>
        <end position="106"/>
    </location>
</feature>
<evidence type="ECO:0000256" key="1">
    <source>
        <dbReference type="SAM" id="MobiDB-lite"/>
    </source>
</evidence>
<sequence length="151" mass="16622">MKTSITNIKGFLCSCCSGLYRPLLSHTLLQGSRNTVCVKRHRKQEIDGADQVQHAAHSLRGPEEKTPRMPCHRSGWPTPTCDRTLLRMGLAEQQHVQNNTGPNTAQEGVGKGEPDRCFPQQSGSPRNASEPPEREAGAFEGHRVRAVALND</sequence>
<keyword evidence="3" id="KW-1185">Reference proteome</keyword>
<reference evidence="2" key="1">
    <citation type="journal article" date="2023" name="Science">
        <title>Genome structures resolve the early diversification of teleost fishes.</title>
        <authorList>
            <person name="Parey E."/>
            <person name="Louis A."/>
            <person name="Montfort J."/>
            <person name="Bouchez O."/>
            <person name="Roques C."/>
            <person name="Iampietro C."/>
            <person name="Lluch J."/>
            <person name="Castinel A."/>
            <person name="Donnadieu C."/>
            <person name="Desvignes T."/>
            <person name="Floi Bucao C."/>
            <person name="Jouanno E."/>
            <person name="Wen M."/>
            <person name="Mejri S."/>
            <person name="Dirks R."/>
            <person name="Jansen H."/>
            <person name="Henkel C."/>
            <person name="Chen W.J."/>
            <person name="Zahm M."/>
            <person name="Cabau C."/>
            <person name="Klopp C."/>
            <person name="Thompson A.W."/>
            <person name="Robinson-Rechavi M."/>
            <person name="Braasch I."/>
            <person name="Lecointre G."/>
            <person name="Bobe J."/>
            <person name="Postlethwait J.H."/>
            <person name="Berthelot C."/>
            <person name="Roest Crollius H."/>
            <person name="Guiguen Y."/>
        </authorList>
    </citation>
    <scope>NUCLEOTIDE SEQUENCE</scope>
    <source>
        <strain evidence="2">NC1722</strain>
    </source>
</reference>
<feature type="region of interest" description="Disordered" evidence="1">
    <location>
        <begin position="92"/>
        <end position="151"/>
    </location>
</feature>
<comment type="caution">
    <text evidence="2">The sequence shown here is derived from an EMBL/GenBank/DDBJ whole genome shotgun (WGS) entry which is preliminary data.</text>
</comment>
<dbReference type="AlphaFoldDB" id="A0AAD7W3Q3"/>
<feature type="compositionally biased region" description="Basic and acidic residues" evidence="1">
    <location>
        <begin position="131"/>
        <end position="143"/>
    </location>
</feature>
<organism evidence="2 3">
    <name type="scientific">Aldrovandia affinis</name>
    <dbReference type="NCBI Taxonomy" id="143900"/>
    <lineage>
        <taxon>Eukaryota</taxon>
        <taxon>Metazoa</taxon>
        <taxon>Chordata</taxon>
        <taxon>Craniata</taxon>
        <taxon>Vertebrata</taxon>
        <taxon>Euteleostomi</taxon>
        <taxon>Actinopterygii</taxon>
        <taxon>Neopterygii</taxon>
        <taxon>Teleostei</taxon>
        <taxon>Notacanthiformes</taxon>
        <taxon>Halosauridae</taxon>
        <taxon>Aldrovandia</taxon>
    </lineage>
</organism>